<evidence type="ECO:0000256" key="5">
    <source>
        <dbReference type="ARBA" id="ARBA00022927"/>
    </source>
</evidence>
<dbReference type="EMBL" id="LGAV01000008">
    <property type="protein sequence ID" value="KOS12986.1"/>
    <property type="molecule type" value="Genomic_DNA"/>
</dbReference>
<keyword evidence="7" id="KW-0472">Membrane</keyword>
<dbReference type="GO" id="GO:0006891">
    <property type="term" value="P:intra-Golgi vesicle-mediated transport"/>
    <property type="evidence" value="ECO:0007669"/>
    <property type="project" value="InterPro"/>
</dbReference>
<name>A0A0M8MI83_9BASI</name>
<dbReference type="Pfam" id="PF08700">
    <property type="entry name" value="VPS51_Exo84_N"/>
    <property type="match status" value="1"/>
</dbReference>
<evidence type="ECO:0000313" key="8">
    <source>
        <dbReference type="EMBL" id="KOS12986.1"/>
    </source>
</evidence>
<dbReference type="PANTHER" id="PTHR31658">
    <property type="entry name" value="CONSERVED OLIGOMERIC GOLGI COMPLEX SUBUNIT 1"/>
    <property type="match status" value="1"/>
</dbReference>
<reference evidence="8 9" key="1">
    <citation type="submission" date="2015-07" db="EMBL/GenBank/DDBJ databases">
        <title>Draft Genome Sequence of Malassezia furfur CBS1878 and Malassezia pachydermatis CBS1879.</title>
        <authorList>
            <person name="Triana S."/>
            <person name="Ohm R."/>
            <person name="Gonzalez A."/>
            <person name="DeCock H."/>
            <person name="Restrepo S."/>
            <person name="Celis A."/>
        </authorList>
    </citation>
    <scope>NUCLEOTIDE SEQUENCE [LARGE SCALE GENOMIC DNA]</scope>
    <source>
        <strain evidence="8 9">CBS 1879</strain>
    </source>
</reference>
<evidence type="ECO:0000256" key="7">
    <source>
        <dbReference type="ARBA" id="ARBA00023136"/>
    </source>
</evidence>
<dbReference type="GO" id="GO:0017119">
    <property type="term" value="C:Golgi transport complex"/>
    <property type="evidence" value="ECO:0007669"/>
    <property type="project" value="InterPro"/>
</dbReference>
<dbReference type="PANTHER" id="PTHR31658:SF0">
    <property type="entry name" value="CONSERVED OLIGOMERIC GOLGI COMPLEX SUBUNIT 1"/>
    <property type="match status" value="1"/>
</dbReference>
<accession>A0A0M8MI83</accession>
<keyword evidence="6" id="KW-0333">Golgi apparatus</keyword>
<gene>
    <name evidence="8" type="ORF">Malapachy_0590</name>
</gene>
<protein>
    <recommendedName>
        <fullName evidence="3">Conserved oligomeric Golgi complex subunit 1</fullName>
    </recommendedName>
</protein>
<dbReference type="AlphaFoldDB" id="A0A0M8MI83"/>
<evidence type="ECO:0000313" key="9">
    <source>
        <dbReference type="Proteomes" id="UP000037751"/>
    </source>
</evidence>
<dbReference type="RefSeq" id="XP_017990618.1">
    <property type="nucleotide sequence ID" value="XM_018135106.1"/>
</dbReference>
<evidence type="ECO:0000256" key="6">
    <source>
        <dbReference type="ARBA" id="ARBA00023034"/>
    </source>
</evidence>
<dbReference type="InterPro" id="IPR033370">
    <property type="entry name" value="COG1"/>
</dbReference>
<keyword evidence="5" id="KW-0653">Protein transport</keyword>
<comment type="subcellular location">
    <subcellularLocation>
        <location evidence="1">Golgi apparatus membrane</location>
        <topology evidence="1">Peripheral membrane protein</topology>
    </subcellularLocation>
</comment>
<keyword evidence="9" id="KW-1185">Reference proteome</keyword>
<dbReference type="GeneID" id="28726981"/>
<dbReference type="STRING" id="77020.A0A0M8MI83"/>
<dbReference type="GO" id="GO:0015031">
    <property type="term" value="P:protein transport"/>
    <property type="evidence" value="ECO:0007669"/>
    <property type="project" value="UniProtKB-KW"/>
</dbReference>
<comment type="caution">
    <text evidence="8">The sequence shown here is derived from an EMBL/GenBank/DDBJ whole genome shotgun (WGS) entry which is preliminary data.</text>
</comment>
<evidence type="ECO:0000256" key="1">
    <source>
        <dbReference type="ARBA" id="ARBA00004395"/>
    </source>
</evidence>
<proteinExistence type="inferred from homology"/>
<dbReference type="OrthoDB" id="46189at2759"/>
<dbReference type="GO" id="GO:0000139">
    <property type="term" value="C:Golgi membrane"/>
    <property type="evidence" value="ECO:0007669"/>
    <property type="project" value="UniProtKB-SubCell"/>
</dbReference>
<dbReference type="VEuPathDB" id="FungiDB:Malapachy_0590"/>
<comment type="similarity">
    <text evidence="2">Belongs to the COG1 family.</text>
</comment>
<evidence type="ECO:0000256" key="3">
    <source>
        <dbReference type="ARBA" id="ARBA00020978"/>
    </source>
</evidence>
<dbReference type="Proteomes" id="UP000037751">
    <property type="component" value="Unassembled WGS sequence"/>
</dbReference>
<evidence type="ECO:0000256" key="4">
    <source>
        <dbReference type="ARBA" id="ARBA00022448"/>
    </source>
</evidence>
<keyword evidence="4" id="KW-0813">Transport</keyword>
<evidence type="ECO:0000256" key="2">
    <source>
        <dbReference type="ARBA" id="ARBA00006653"/>
    </source>
</evidence>
<sequence length="637" mass="70656">MVTTLSTAEVATLDPDVVFREHSIREIDVFAKQLEQEAKQKQQAAQSLVAQNFHDLLRIAGTVDDMQKHLHALHTVLQSLQTTTQHTSELCMRLRTPTTSTSNADATPSTQSAAAMLLVAEAPEYVRSSLASQSMLGAVWALVFATKAHTWLETHSPDVLTRFPLLASQWDALEAQREWVMTHIQARWHDISLPTQQLLDAVLAWTFYTPTTLAEALAQFYARRVEAISRLCTSTDIPLPQRMAAIVRAITTTLHQATRLWGPDGALMRAMQTFAQSPRYWYDYGRPRTRSTYTPLSSPLFEHAPPDVTTYEPPSCPPLSLDTPTHRLGEQVCEEVEALTQALASVTDTDTLHACRAAMEAGMPAALPPTLAMVQARLQALLETRMHALLQHTLTDVTMSFSQALGRALDEVHDANALPYLFPISSGYVAPSHWRTYRPSHVDACVRLVETRLSRLSLREMHVQRAWQATWTALLRQLQQADATSLAQVQLLMQLCTALYTSNVLATGDDRTSYQASLANLYTQLATRWIDRILAQATSSQTRLAGVLWHIAHAIPAIGPSPFPMPMQHVADALERAFPATSRTSTETAMYKALQSAKDGALRAPGRWRSALAPWATHSPSPSTPPMLVRVAPRFSM</sequence>
<organism evidence="8 9">
    <name type="scientific">Malassezia pachydermatis</name>
    <dbReference type="NCBI Taxonomy" id="77020"/>
    <lineage>
        <taxon>Eukaryota</taxon>
        <taxon>Fungi</taxon>
        <taxon>Dikarya</taxon>
        <taxon>Basidiomycota</taxon>
        <taxon>Ustilaginomycotina</taxon>
        <taxon>Malasseziomycetes</taxon>
        <taxon>Malasseziales</taxon>
        <taxon>Malasseziaceae</taxon>
        <taxon>Malassezia</taxon>
    </lineage>
</organism>